<organism evidence="2 3">
    <name type="scientific">Chitinophaga agri</name>
    <dbReference type="NCBI Taxonomy" id="2703787"/>
    <lineage>
        <taxon>Bacteria</taxon>
        <taxon>Pseudomonadati</taxon>
        <taxon>Bacteroidota</taxon>
        <taxon>Chitinophagia</taxon>
        <taxon>Chitinophagales</taxon>
        <taxon>Chitinophagaceae</taxon>
        <taxon>Chitinophaga</taxon>
    </lineage>
</organism>
<dbReference type="Gene3D" id="3.40.220.10">
    <property type="entry name" value="Leucine Aminopeptidase, subunit E, domain 1"/>
    <property type="match status" value="1"/>
</dbReference>
<dbReference type="EMBL" id="CP048113">
    <property type="protein sequence ID" value="QHS60446.1"/>
    <property type="molecule type" value="Genomic_DNA"/>
</dbReference>
<evidence type="ECO:0000313" key="3">
    <source>
        <dbReference type="Proteomes" id="UP000476411"/>
    </source>
</evidence>
<dbReference type="PROSITE" id="PS51154">
    <property type="entry name" value="MACRO"/>
    <property type="match status" value="1"/>
</dbReference>
<dbReference type="InterPro" id="IPR043472">
    <property type="entry name" value="Macro_dom-like"/>
</dbReference>
<accession>A0A6B9ZED4</accession>
<gene>
    <name evidence="2" type="ORF">GWR21_12840</name>
</gene>
<dbReference type="SUPFAM" id="SSF52949">
    <property type="entry name" value="Macro domain-like"/>
    <property type="match status" value="1"/>
</dbReference>
<dbReference type="KEGG" id="chih:GWR21_12840"/>
<reference evidence="2 3" key="1">
    <citation type="submission" date="2020-01" db="EMBL/GenBank/DDBJ databases">
        <title>Complete genome sequence of Chitinophaga sp. H33E-04 isolated from quinoa roots.</title>
        <authorList>
            <person name="Weon H.-Y."/>
            <person name="Lee S.A."/>
        </authorList>
    </citation>
    <scope>NUCLEOTIDE SEQUENCE [LARGE SCALE GENOMIC DNA]</scope>
    <source>
        <strain evidence="2 3">H33E-04</strain>
    </source>
</reference>
<evidence type="ECO:0000259" key="1">
    <source>
        <dbReference type="PROSITE" id="PS51154"/>
    </source>
</evidence>
<sequence>MKHILIDTNPALVEAWKTCFSDAHDVSIIEGDITQLSVDAIVSPANSFGFMDGSLDYAISDKLGWHIEKELQAKIKASPEGELLVGQAWVLETGHKQIPYLISAPTMRIPTNFNIDTSVNAYLAMKALLIAAKKDERIHSVAIPGLCTGVGRMPPAIAAKQMYSAYEEIVLGKKQDFSTFGEAQKYHWNLNQKGMIWTH</sequence>
<proteinExistence type="predicted"/>
<dbReference type="Proteomes" id="UP000476411">
    <property type="component" value="Chromosome"/>
</dbReference>
<dbReference type="AlphaFoldDB" id="A0A6B9ZED4"/>
<dbReference type="SMART" id="SM00506">
    <property type="entry name" value="A1pp"/>
    <property type="match status" value="1"/>
</dbReference>
<keyword evidence="3" id="KW-1185">Reference proteome</keyword>
<feature type="domain" description="Macro" evidence="1">
    <location>
        <begin position="13"/>
        <end position="188"/>
    </location>
</feature>
<dbReference type="Pfam" id="PF01661">
    <property type="entry name" value="Macro"/>
    <property type="match status" value="1"/>
</dbReference>
<dbReference type="RefSeq" id="WP_162332137.1">
    <property type="nucleotide sequence ID" value="NZ_CP048113.1"/>
</dbReference>
<name>A0A6B9ZED4_9BACT</name>
<protein>
    <submittedName>
        <fullName evidence="2">Appr-1-p processing protein</fullName>
    </submittedName>
</protein>
<dbReference type="InterPro" id="IPR002589">
    <property type="entry name" value="Macro_dom"/>
</dbReference>
<evidence type="ECO:0000313" key="2">
    <source>
        <dbReference type="EMBL" id="QHS60446.1"/>
    </source>
</evidence>